<evidence type="ECO:0000313" key="1">
    <source>
        <dbReference type="EMBL" id="VDP41415.1"/>
    </source>
</evidence>
<name>A0A183A3N1_9TREM</name>
<gene>
    <name evidence="1" type="ORF">ECPE_LOCUS1566</name>
</gene>
<dbReference type="AlphaFoldDB" id="A0A183A3N1"/>
<protein>
    <submittedName>
        <fullName evidence="3">HTH araC/xylS-type domain-containing protein</fullName>
    </submittedName>
</protein>
<evidence type="ECO:0000313" key="2">
    <source>
        <dbReference type="Proteomes" id="UP000272942"/>
    </source>
</evidence>
<proteinExistence type="predicted"/>
<dbReference type="Proteomes" id="UP000272942">
    <property type="component" value="Unassembled WGS sequence"/>
</dbReference>
<evidence type="ECO:0000313" key="3">
    <source>
        <dbReference type="WBParaSite" id="ECPE_0000156601-mRNA-1"/>
    </source>
</evidence>
<reference evidence="3" key="1">
    <citation type="submission" date="2016-06" db="UniProtKB">
        <authorList>
            <consortium name="WormBaseParasite"/>
        </authorList>
    </citation>
    <scope>IDENTIFICATION</scope>
</reference>
<reference evidence="1 2" key="2">
    <citation type="submission" date="2018-11" db="EMBL/GenBank/DDBJ databases">
        <authorList>
            <consortium name="Pathogen Informatics"/>
        </authorList>
    </citation>
    <scope>NUCLEOTIDE SEQUENCE [LARGE SCALE GENOMIC DNA]</scope>
    <source>
        <strain evidence="1 2">Egypt</strain>
    </source>
</reference>
<dbReference type="EMBL" id="UZAN01011053">
    <property type="protein sequence ID" value="VDP41415.1"/>
    <property type="molecule type" value="Genomic_DNA"/>
</dbReference>
<keyword evidence="2" id="KW-1185">Reference proteome</keyword>
<sequence length="57" mass="6679">MTYTPSFLLFSIWHNLNLSLKVGQVKRQFANLFGIDPSELKRFRLLYFDQIMALAQG</sequence>
<organism evidence="3">
    <name type="scientific">Echinostoma caproni</name>
    <dbReference type="NCBI Taxonomy" id="27848"/>
    <lineage>
        <taxon>Eukaryota</taxon>
        <taxon>Metazoa</taxon>
        <taxon>Spiralia</taxon>
        <taxon>Lophotrochozoa</taxon>
        <taxon>Platyhelminthes</taxon>
        <taxon>Trematoda</taxon>
        <taxon>Digenea</taxon>
        <taxon>Plagiorchiida</taxon>
        <taxon>Echinostomata</taxon>
        <taxon>Echinostomatoidea</taxon>
        <taxon>Echinostomatidae</taxon>
        <taxon>Echinostoma</taxon>
    </lineage>
</organism>
<dbReference type="WBParaSite" id="ECPE_0000156601-mRNA-1">
    <property type="protein sequence ID" value="ECPE_0000156601-mRNA-1"/>
    <property type="gene ID" value="ECPE_0000156601"/>
</dbReference>
<accession>A0A183A3N1</accession>
<dbReference type="OrthoDB" id="5855206at2759"/>